<dbReference type="SUPFAM" id="SSF53756">
    <property type="entry name" value="UDP-Glycosyltransferase/glycogen phosphorylase"/>
    <property type="match status" value="1"/>
</dbReference>
<dbReference type="Pfam" id="PF00534">
    <property type="entry name" value="Glycos_transf_1"/>
    <property type="match status" value="1"/>
</dbReference>
<proteinExistence type="inferred from homology"/>
<feature type="domain" description="3-deoxy-D-manno-octulosonic-acid transferase N-terminal" evidence="11">
    <location>
        <begin position="33"/>
        <end position="201"/>
    </location>
</feature>
<sequence length="400" mass="46027">MGIIYSILYALALFIYLPVFIFITKKKGYSPELKDRFVLYQGDYKNCIWLHCASIGELNVARPIIEYFKKEREILITVSSPRGKKYAKKVYPFATVRTVPFDLPFLVNRFIKMHKPSVLIVVEGELWFNLITVTSRFIPVISVNTRISPSSYRVYRKLKPFYKKILNSFSLLIVRTETDRNYLQEFVKQKEKIVMCGDLKFVSSKGAKTVNINKEGRVVVAGSTHFPEEKIIIKAFQNLKKEFPDLKLVIAPRHLERVSEVEKIVQENNLSCSLRTETDQIKTDVYILDTVGELSGFYKHADAVFVGGTFAPVGGHNILEAVLQNRPVVIGPNYYKIKDTVEEIKKTGFLKIASDEKDLERRIKEFLTEKLPEIDFSQISENIYQCYISNIKGAVNGHNR</sequence>
<comment type="pathway">
    <text evidence="2 9">Bacterial outer membrane biogenesis; LPS core biosynthesis.</text>
</comment>
<comment type="subcellular location">
    <subcellularLocation>
        <location evidence="1">Cell envelope</location>
    </subcellularLocation>
    <subcellularLocation>
        <location evidence="9">Cell membrane</location>
    </subcellularLocation>
</comment>
<dbReference type="InterPro" id="IPR001296">
    <property type="entry name" value="Glyco_trans_1"/>
</dbReference>
<evidence type="ECO:0000313" key="12">
    <source>
        <dbReference type="EMBL" id="MBK3332226.1"/>
    </source>
</evidence>
<evidence type="ECO:0000256" key="5">
    <source>
        <dbReference type="ARBA" id="ARBA00022519"/>
    </source>
</evidence>
<dbReference type="Gene3D" id="3.40.50.11720">
    <property type="entry name" value="3-Deoxy-D-manno-octulosonic-acid transferase, N-terminal domain"/>
    <property type="match status" value="1"/>
</dbReference>
<keyword evidence="9" id="KW-0812">Transmembrane</keyword>
<keyword evidence="13" id="KW-1185">Reference proteome</keyword>
<evidence type="ECO:0000259" key="10">
    <source>
        <dbReference type="Pfam" id="PF00534"/>
    </source>
</evidence>
<dbReference type="EMBL" id="JAACYA010000001">
    <property type="protein sequence ID" value="MBK3332226.1"/>
    <property type="molecule type" value="Genomic_DNA"/>
</dbReference>
<dbReference type="Pfam" id="PF04413">
    <property type="entry name" value="Glycos_transf_N"/>
    <property type="match status" value="1"/>
</dbReference>
<comment type="catalytic activity">
    <reaction evidence="8 9">
        <text>lipid IVA (E. coli) + CMP-3-deoxy-beta-D-manno-octulosonate = alpha-Kdo-(2-&gt;6)-lipid IVA (E. coli) + CMP + H(+)</text>
        <dbReference type="Rhea" id="RHEA:28066"/>
        <dbReference type="ChEBI" id="CHEBI:15378"/>
        <dbReference type="ChEBI" id="CHEBI:58603"/>
        <dbReference type="ChEBI" id="CHEBI:60364"/>
        <dbReference type="ChEBI" id="CHEBI:60377"/>
        <dbReference type="ChEBI" id="CHEBI:85987"/>
        <dbReference type="EC" id="2.4.99.12"/>
    </reaction>
</comment>
<keyword evidence="9" id="KW-0472">Membrane</keyword>
<reference evidence="12 13" key="1">
    <citation type="journal article" date="2021" name="Syst. Appl. Microbiol.">
        <title>Persephonella atlantica sp. nov.: How to adapt to physico-chemical gradients in high temperature hydrothermal habitats.</title>
        <authorList>
            <person name="Francois D.X."/>
            <person name="Godfroy A."/>
            <person name="Mathien C."/>
            <person name="Aube J."/>
            <person name="Cathalot C."/>
            <person name="Lesongeur F."/>
            <person name="L'Haridon S."/>
            <person name="Philippon X."/>
            <person name="Roussel E.G."/>
        </authorList>
    </citation>
    <scope>NUCLEOTIDE SEQUENCE [LARGE SCALE GENOMIC DNA]</scope>
    <source>
        <strain evidence="12 13">MO1340</strain>
    </source>
</reference>
<keyword evidence="9" id="KW-0448">Lipopolysaccharide biosynthesis</keyword>
<organism evidence="12 13">
    <name type="scientific">Persephonella atlantica</name>
    <dbReference type="NCBI Taxonomy" id="2699429"/>
    <lineage>
        <taxon>Bacteria</taxon>
        <taxon>Pseudomonadati</taxon>
        <taxon>Aquificota</taxon>
        <taxon>Aquificia</taxon>
        <taxon>Aquificales</taxon>
        <taxon>Hydrogenothermaceae</taxon>
        <taxon>Persephonella</taxon>
    </lineage>
</organism>
<keyword evidence="9" id="KW-1003">Cell membrane</keyword>
<keyword evidence="5" id="KW-0997">Cell inner membrane</keyword>
<name>A0ABS1GHC7_9AQUI</name>
<dbReference type="InterPro" id="IPR007507">
    <property type="entry name" value="Glycos_transf_N"/>
</dbReference>
<evidence type="ECO:0000256" key="3">
    <source>
        <dbReference type="ARBA" id="ARBA00012621"/>
    </source>
</evidence>
<dbReference type="InterPro" id="IPR039901">
    <property type="entry name" value="Kdotransferase"/>
</dbReference>
<dbReference type="Proteomes" id="UP000772812">
    <property type="component" value="Unassembled WGS sequence"/>
</dbReference>
<comment type="caution">
    <text evidence="12">The sequence shown here is derived from an EMBL/GenBank/DDBJ whole genome shotgun (WGS) entry which is preliminary data.</text>
</comment>
<feature type="transmembrane region" description="Helical" evidence="9">
    <location>
        <begin position="6"/>
        <end position="24"/>
    </location>
</feature>
<evidence type="ECO:0000259" key="11">
    <source>
        <dbReference type="Pfam" id="PF04413"/>
    </source>
</evidence>
<evidence type="ECO:0000256" key="2">
    <source>
        <dbReference type="ARBA" id="ARBA00004713"/>
    </source>
</evidence>
<comment type="similarity">
    <text evidence="9">Belongs to the glycosyltransferase group 1 family.</text>
</comment>
<evidence type="ECO:0000256" key="7">
    <source>
        <dbReference type="ARBA" id="ARBA00031445"/>
    </source>
</evidence>
<keyword evidence="6 9" id="KW-0808">Transferase</keyword>
<dbReference type="RefSeq" id="WP_200673609.1">
    <property type="nucleotide sequence ID" value="NZ_JAACYA010000001.1"/>
</dbReference>
<feature type="domain" description="Glycosyl transferase family 1" evidence="10">
    <location>
        <begin position="231"/>
        <end position="370"/>
    </location>
</feature>
<evidence type="ECO:0000313" key="13">
    <source>
        <dbReference type="Proteomes" id="UP000772812"/>
    </source>
</evidence>
<dbReference type="InterPro" id="IPR038107">
    <property type="entry name" value="Glycos_transf_N_sf"/>
</dbReference>
<dbReference type="EC" id="2.4.99.12" evidence="3 9"/>
<evidence type="ECO:0000256" key="6">
    <source>
        <dbReference type="ARBA" id="ARBA00022679"/>
    </source>
</evidence>
<dbReference type="PANTHER" id="PTHR42755:SF1">
    <property type="entry name" value="3-DEOXY-D-MANNO-OCTULOSONIC ACID TRANSFERASE, MITOCHONDRIAL-RELATED"/>
    <property type="match status" value="1"/>
</dbReference>
<comment type="function">
    <text evidence="9">Involved in lipopolysaccharide (LPS) biosynthesis. Catalyzes the transfer of 3-deoxy-D-manno-octulosonate (Kdo) residue(s) from CMP-Kdo to lipid IV(A), the tetraacyldisaccharide-1,4'-bisphosphate precursor of lipid A.</text>
</comment>
<dbReference type="PANTHER" id="PTHR42755">
    <property type="entry name" value="3-DEOXY-MANNO-OCTULOSONATE CYTIDYLYLTRANSFERASE"/>
    <property type="match status" value="1"/>
</dbReference>
<accession>A0ABS1GHC7</accession>
<evidence type="ECO:0000256" key="1">
    <source>
        <dbReference type="ARBA" id="ARBA00004196"/>
    </source>
</evidence>
<protein>
    <recommendedName>
        <fullName evidence="4 9">3-deoxy-D-manno-octulosonic acid transferase</fullName>
        <shortName evidence="9">Kdo transferase</shortName>
        <ecNumber evidence="3 9">2.4.99.12</ecNumber>
    </recommendedName>
    <alternativeName>
        <fullName evidence="7 9">Lipid IV(A) 3-deoxy-D-manno-octulosonic acid transferase</fullName>
    </alternativeName>
</protein>
<evidence type="ECO:0000256" key="4">
    <source>
        <dbReference type="ARBA" id="ARBA00019077"/>
    </source>
</evidence>
<dbReference type="Gene3D" id="3.40.50.2000">
    <property type="entry name" value="Glycogen Phosphorylase B"/>
    <property type="match status" value="1"/>
</dbReference>
<evidence type="ECO:0000256" key="9">
    <source>
        <dbReference type="RuleBase" id="RU365103"/>
    </source>
</evidence>
<keyword evidence="9" id="KW-1133">Transmembrane helix</keyword>
<gene>
    <name evidence="12" type="ORF">GWK41_03980</name>
</gene>
<evidence type="ECO:0000256" key="8">
    <source>
        <dbReference type="ARBA" id="ARBA00049183"/>
    </source>
</evidence>